<evidence type="ECO:0000256" key="5">
    <source>
        <dbReference type="PROSITE-ProRule" id="PRU00176"/>
    </source>
</evidence>
<sequence length="491" mass="52662">MEIALLSNYEGSNGGGTRAPFPGGVKPPMATQHQTSFRGQWNSHPGGGGSYYQRYPTQAQVNSYNPSSNTTSATYTPSNSYGNHRVPTAPSPSNTSSSSSHTGSQTGAVSTSLSNNMPSQTQNSQSQSNSHSNSNSHSSSQSSSGEQLSKTNLYIRGLNPSTTDKDLVGLCSQYGTIISTKAILDKNTNKCKGYGFVDFESPAAAEGAVKALVAKNIQAQMAKQQEQDPTNLYIANLPLHFKETDVDNMLAKYGQVISTRILRDSLGVSKGVGFARMESKEKCEQIIQIFNGSPLSGSKEPLLVKFADGGNKKKNQYKNNDNSRMWRDGAEGIAPVAYDPNALAQNGVAAQHMMPATISNYGRHYGQMPAYAMPSTPWVPQYVMSAPIPQVDDGYNLAASHMGAAYKGDGQPPRGVSVMLPSPEPTTVSYNHMIPQLTAQMGAMHLSTGSYISPSYPYYPPIIQAMPVAESEHTSNAASPDEPYQAYQPPK</sequence>
<evidence type="ECO:0000259" key="7">
    <source>
        <dbReference type="PROSITE" id="PS50102"/>
    </source>
</evidence>
<dbReference type="Gene3D" id="3.30.70.330">
    <property type="match status" value="2"/>
</dbReference>
<dbReference type="AlphaFoldDB" id="A0A1Y1NLU8"/>
<dbReference type="InterPro" id="IPR002343">
    <property type="entry name" value="Hud_Sxl_RNA"/>
</dbReference>
<evidence type="ECO:0000256" key="6">
    <source>
        <dbReference type="SAM" id="MobiDB-lite"/>
    </source>
</evidence>
<dbReference type="PRINTS" id="PR00961">
    <property type="entry name" value="HUDSXLRNA"/>
</dbReference>
<feature type="domain" description="RRM" evidence="7">
    <location>
        <begin position="230"/>
        <end position="309"/>
    </location>
</feature>
<keyword evidence="1" id="KW-0677">Repeat</keyword>
<keyword evidence="2 5" id="KW-0694">RNA-binding</keyword>
<feature type="compositionally biased region" description="Low complexity" evidence="6">
    <location>
        <begin position="87"/>
        <end position="104"/>
    </location>
</feature>
<name>A0A1Y1NLU8_PHOPY</name>
<dbReference type="PROSITE" id="PS50102">
    <property type="entry name" value="RRM"/>
    <property type="match status" value="2"/>
</dbReference>
<feature type="compositionally biased region" description="Polar residues" evidence="6">
    <location>
        <begin position="55"/>
        <end position="82"/>
    </location>
</feature>
<feature type="domain" description="RRM" evidence="7">
    <location>
        <begin position="151"/>
        <end position="224"/>
    </location>
</feature>
<evidence type="ECO:0000256" key="1">
    <source>
        <dbReference type="ARBA" id="ARBA00022737"/>
    </source>
</evidence>
<reference evidence="8" key="1">
    <citation type="journal article" date="2016" name="Sci. Rep.">
        <title>Molecular characterization of firefly nuptial gifts: a multi-omics approach sheds light on postcopulatory sexual selection.</title>
        <authorList>
            <person name="Al-Wathiqui N."/>
            <person name="Fallon T.R."/>
            <person name="South A."/>
            <person name="Weng J.K."/>
            <person name="Lewis S.M."/>
        </authorList>
    </citation>
    <scope>NUCLEOTIDE SEQUENCE</scope>
</reference>
<comment type="function">
    <text evidence="3">Has a role in the perception of gravity.</text>
</comment>
<evidence type="ECO:0000313" key="8">
    <source>
        <dbReference type="EMBL" id="JAV98110.1"/>
    </source>
</evidence>
<dbReference type="InterPro" id="IPR012677">
    <property type="entry name" value="Nucleotide-bd_a/b_plait_sf"/>
</dbReference>
<evidence type="ECO:0000256" key="2">
    <source>
        <dbReference type="ARBA" id="ARBA00022884"/>
    </source>
</evidence>
<proteinExistence type="predicted"/>
<dbReference type="SMART" id="SM00360">
    <property type="entry name" value="RRM"/>
    <property type="match status" value="2"/>
</dbReference>
<dbReference type="InterPro" id="IPR035979">
    <property type="entry name" value="RBD_domain_sf"/>
</dbReference>
<dbReference type="FunFam" id="3.30.70.330:FF:000169">
    <property type="entry name" value="protein alan shepard isoform X4"/>
    <property type="match status" value="1"/>
</dbReference>
<feature type="compositionally biased region" description="Polar residues" evidence="6">
    <location>
        <begin position="31"/>
        <end position="43"/>
    </location>
</feature>
<dbReference type="SUPFAM" id="SSF54928">
    <property type="entry name" value="RNA-binding domain, RBD"/>
    <property type="match status" value="1"/>
</dbReference>
<accession>A0A1Y1NLU8</accession>
<protein>
    <recommendedName>
        <fullName evidence="4">Protein alan shepard</fullName>
    </recommendedName>
</protein>
<evidence type="ECO:0000256" key="3">
    <source>
        <dbReference type="ARBA" id="ARBA00037469"/>
    </source>
</evidence>
<dbReference type="FunFam" id="3.30.70.330:FF:000012">
    <property type="entry name" value="RNA-binding motif, single-stranded-interacting protein 3 isoform 1"/>
    <property type="match status" value="1"/>
</dbReference>
<dbReference type="PANTHER" id="PTHR24012">
    <property type="entry name" value="RNA BINDING PROTEIN"/>
    <property type="match status" value="1"/>
</dbReference>
<dbReference type="GO" id="GO:0003723">
    <property type="term" value="F:RNA binding"/>
    <property type="evidence" value="ECO:0007669"/>
    <property type="project" value="UniProtKB-UniRule"/>
</dbReference>
<feature type="region of interest" description="Disordered" evidence="6">
    <location>
        <begin position="470"/>
        <end position="491"/>
    </location>
</feature>
<dbReference type="InterPro" id="IPR000504">
    <property type="entry name" value="RRM_dom"/>
</dbReference>
<feature type="region of interest" description="Disordered" evidence="6">
    <location>
        <begin position="1"/>
        <end position="148"/>
    </location>
</feature>
<dbReference type="GO" id="GO:1990904">
    <property type="term" value="C:ribonucleoprotein complex"/>
    <property type="evidence" value="ECO:0007669"/>
    <property type="project" value="InterPro"/>
</dbReference>
<organism evidence="8">
    <name type="scientific">Photinus pyralis</name>
    <name type="common">Common eastern firefly</name>
    <name type="synonym">Lampyris pyralis</name>
    <dbReference type="NCBI Taxonomy" id="7054"/>
    <lineage>
        <taxon>Eukaryota</taxon>
        <taxon>Metazoa</taxon>
        <taxon>Ecdysozoa</taxon>
        <taxon>Arthropoda</taxon>
        <taxon>Hexapoda</taxon>
        <taxon>Insecta</taxon>
        <taxon>Pterygota</taxon>
        <taxon>Neoptera</taxon>
        <taxon>Endopterygota</taxon>
        <taxon>Coleoptera</taxon>
        <taxon>Polyphaga</taxon>
        <taxon>Elateriformia</taxon>
        <taxon>Elateroidea</taxon>
        <taxon>Lampyridae</taxon>
        <taxon>Lampyrinae</taxon>
        <taxon>Photinus</taxon>
    </lineage>
</organism>
<dbReference type="EMBL" id="GEZM01001154">
    <property type="protein sequence ID" value="JAV98110.1"/>
    <property type="molecule type" value="Transcribed_RNA"/>
</dbReference>
<evidence type="ECO:0000256" key="4">
    <source>
        <dbReference type="ARBA" id="ARBA00039536"/>
    </source>
</evidence>
<feature type="compositionally biased region" description="Low complexity" evidence="6">
    <location>
        <begin position="114"/>
        <end position="144"/>
    </location>
</feature>
<dbReference type="Pfam" id="PF00076">
    <property type="entry name" value="RRM_1"/>
    <property type="match status" value="2"/>
</dbReference>
<dbReference type="CDD" id="cd12244">
    <property type="entry name" value="RRM2_MSSP"/>
    <property type="match status" value="1"/>
</dbReference>